<dbReference type="PROSITE" id="PS50005">
    <property type="entry name" value="TPR"/>
    <property type="match status" value="4"/>
</dbReference>
<keyword evidence="2" id="KW-0802">TPR repeat</keyword>
<dbReference type="SUPFAM" id="SSF81901">
    <property type="entry name" value="HCP-like"/>
    <property type="match status" value="1"/>
</dbReference>
<dbReference type="EMBL" id="LAZR01043852">
    <property type="protein sequence ID" value="KKL06094.1"/>
    <property type="molecule type" value="Genomic_DNA"/>
</dbReference>
<evidence type="ECO:0000256" key="1">
    <source>
        <dbReference type="ARBA" id="ARBA00022737"/>
    </source>
</evidence>
<dbReference type="PANTHER" id="PTHR44858:SF1">
    <property type="entry name" value="UDP-N-ACETYLGLUCOSAMINE--PEPTIDE N-ACETYLGLUCOSAMINYLTRANSFERASE SPINDLY-RELATED"/>
    <property type="match status" value="1"/>
</dbReference>
<accession>A0A0F9A977</accession>
<dbReference type="SMART" id="SM00028">
    <property type="entry name" value="TPR"/>
    <property type="match status" value="7"/>
</dbReference>
<dbReference type="InterPro" id="IPR011990">
    <property type="entry name" value="TPR-like_helical_dom_sf"/>
</dbReference>
<organism evidence="4">
    <name type="scientific">marine sediment metagenome</name>
    <dbReference type="NCBI Taxonomy" id="412755"/>
    <lineage>
        <taxon>unclassified sequences</taxon>
        <taxon>metagenomes</taxon>
        <taxon>ecological metagenomes</taxon>
    </lineage>
</organism>
<feature type="non-terminal residue" evidence="4">
    <location>
        <position position="1"/>
    </location>
</feature>
<protein>
    <recommendedName>
        <fullName evidence="3">GGDEF domain-containing protein</fullName>
    </recommendedName>
</protein>
<dbReference type="InterPro" id="IPR000160">
    <property type="entry name" value="GGDEF_dom"/>
</dbReference>
<proteinExistence type="predicted"/>
<evidence type="ECO:0000313" key="4">
    <source>
        <dbReference type="EMBL" id="KKL06094.1"/>
    </source>
</evidence>
<comment type="caution">
    <text evidence="4">The sequence shown here is derived from an EMBL/GenBank/DDBJ whole genome shotgun (WGS) entry which is preliminary data.</text>
</comment>
<dbReference type="PANTHER" id="PTHR44858">
    <property type="entry name" value="TETRATRICOPEPTIDE REPEAT PROTEIN 6"/>
    <property type="match status" value="1"/>
</dbReference>
<dbReference type="InterPro" id="IPR019734">
    <property type="entry name" value="TPR_rpt"/>
</dbReference>
<dbReference type="InterPro" id="IPR050498">
    <property type="entry name" value="Ycf3"/>
</dbReference>
<keyword evidence="1" id="KW-0677">Repeat</keyword>
<evidence type="ECO:0000259" key="3">
    <source>
        <dbReference type="PROSITE" id="PS50887"/>
    </source>
</evidence>
<feature type="domain" description="GGDEF" evidence="3">
    <location>
        <begin position="1"/>
        <end position="122"/>
    </location>
</feature>
<evidence type="ECO:0000256" key="2">
    <source>
        <dbReference type="ARBA" id="ARBA00022803"/>
    </source>
</evidence>
<dbReference type="Pfam" id="PF13181">
    <property type="entry name" value="TPR_8"/>
    <property type="match status" value="2"/>
</dbReference>
<dbReference type="Gene3D" id="1.25.40.10">
    <property type="entry name" value="Tetratricopeptide repeat domain"/>
    <property type="match status" value="2"/>
</dbReference>
<sequence>GAMAIQIDNFQAKLESEDDGPNVWIDVAKAIDEICQKENGIWGPLTRDFFGCVLSEKDDLFCRKTAKKIQTRLSSFRNETISIGISTYPMLNFNKSQTIENTHKALDHAAFFNGNSIVSLDAVSFNISGDKRYQEKDFRGAIKEFTIGLMIDPSNVNLHNSLGVCHGILGSLEKALESFDAALWLDPTEIMALYNKGLIFMMKESWEKALDFFLQANQSGEAVFEILFQIGRIYLQMGKSKEGRKFLEKAVKLQPGSGSAFRFLGESYAVDEMIEEAINAYTKAVKQNPSDAASLSALGHFFDIQGENSEIATTLCEQSVRLSPENGLFRHRLGERYLKQNRLDKALEQFQKALDLGYDSSEFIEKINNNHPANRSQ</sequence>
<dbReference type="AlphaFoldDB" id="A0A0F9A977"/>
<dbReference type="PROSITE" id="PS50887">
    <property type="entry name" value="GGDEF"/>
    <property type="match status" value="1"/>
</dbReference>
<name>A0A0F9A977_9ZZZZ</name>
<gene>
    <name evidence="4" type="ORF">LCGC14_2599480</name>
</gene>
<reference evidence="4" key="1">
    <citation type="journal article" date="2015" name="Nature">
        <title>Complex archaea that bridge the gap between prokaryotes and eukaryotes.</title>
        <authorList>
            <person name="Spang A."/>
            <person name="Saw J.H."/>
            <person name="Jorgensen S.L."/>
            <person name="Zaremba-Niedzwiedzka K."/>
            <person name="Martijn J."/>
            <person name="Lind A.E."/>
            <person name="van Eijk R."/>
            <person name="Schleper C."/>
            <person name="Guy L."/>
            <person name="Ettema T.J."/>
        </authorList>
    </citation>
    <scope>NUCLEOTIDE SEQUENCE</scope>
</reference>